<evidence type="ECO:0000313" key="1">
    <source>
        <dbReference type="EMBL" id="AWT26401.1"/>
    </source>
</evidence>
<protein>
    <submittedName>
        <fullName evidence="1">Uncharacterized protein</fullName>
    </submittedName>
</protein>
<keyword evidence="2" id="KW-1185">Reference proteome</keyword>
<dbReference type="RefSeq" id="WP_227870980.1">
    <property type="nucleotide sequence ID" value="NZ_CABKVS010000002.1"/>
</dbReference>
<proteinExistence type="predicted"/>
<accession>A0A2Z3YRX7</accession>
<dbReference type="Proteomes" id="UP000247696">
    <property type="component" value="Chromosome"/>
</dbReference>
<reference evidence="2" key="1">
    <citation type="submission" date="2017-11" db="EMBL/GenBank/DDBJ databases">
        <title>Otitis media/interna in a cat caused by the recently described species Corynebacterium provencense.</title>
        <authorList>
            <person name="Kittl S."/>
            <person name="Brodard I."/>
            <person name="Rychener L."/>
            <person name="Jores J."/>
            <person name="Roosje P."/>
            <person name="Gobeli Brawand S."/>
        </authorList>
    </citation>
    <scope>NUCLEOTIDE SEQUENCE [LARGE SCALE GENOMIC DNA]</scope>
    <source>
        <strain evidence="2">17KM38</strain>
    </source>
</reference>
<evidence type="ECO:0000313" key="2">
    <source>
        <dbReference type="Proteomes" id="UP000247696"/>
    </source>
</evidence>
<dbReference type="STRING" id="1737425.GCA_900049755_02542"/>
<dbReference type="KEGG" id="cpre:Csp1_16170"/>
<dbReference type="EMBL" id="CP024988">
    <property type="protein sequence ID" value="AWT26401.1"/>
    <property type="molecule type" value="Genomic_DNA"/>
</dbReference>
<name>A0A2Z3YRX7_9CORY</name>
<organism evidence="1 2">
    <name type="scientific">Corynebacterium provencense</name>
    <dbReference type="NCBI Taxonomy" id="1737425"/>
    <lineage>
        <taxon>Bacteria</taxon>
        <taxon>Bacillati</taxon>
        <taxon>Actinomycetota</taxon>
        <taxon>Actinomycetes</taxon>
        <taxon>Mycobacteriales</taxon>
        <taxon>Corynebacteriaceae</taxon>
        <taxon>Corynebacterium</taxon>
    </lineage>
</organism>
<dbReference type="AlphaFoldDB" id="A0A2Z3YRX7"/>
<gene>
    <name evidence="1" type="ORF">Csp1_16170</name>
</gene>
<sequence length="190" mass="19355">MKGTSGGSAESYWSMDSCLHLLPITGPVPGPCDIYSTGTALLIPLGAGLVTGIRQSGADGTRCLTTDDLVVRDTTVGGLWADAALEMLAALGRLTAAHGTSLRRRRLGAGFHEVGVIDDLFPAAGLIAHPLLLRPTLRVLRGGPVVTTTESGRLLVAEPGCQLPPSGQLSALLGGEACGPALRLTAGALL</sequence>